<dbReference type="CDD" id="cd24032">
    <property type="entry name" value="ASKHA_NBD_TsaB"/>
    <property type="match status" value="1"/>
</dbReference>
<protein>
    <recommendedName>
        <fullName evidence="3">tRNA threonylcarbamoyladenosine biosynthesis protein TsaB</fullName>
    </recommendedName>
    <alternativeName>
        <fullName evidence="6">t(6)A37 threonylcarbamoyladenosine biosynthesis protein TsaB</fullName>
    </alternativeName>
</protein>
<evidence type="ECO:0000256" key="5">
    <source>
        <dbReference type="ARBA" id="ARBA00022694"/>
    </source>
</evidence>
<evidence type="ECO:0000256" key="1">
    <source>
        <dbReference type="ARBA" id="ARBA00004496"/>
    </source>
</evidence>
<keyword evidence="5" id="KW-0819">tRNA processing</keyword>
<dbReference type="FunFam" id="3.30.420.40:FF:000097">
    <property type="entry name" value="tRNA threonylcarbamoyladenosine biosynthesis protein TsaB"/>
    <property type="match status" value="1"/>
</dbReference>
<sequence length="223" mass="22703">MNLLALETATDCCSVALLTAAGVLEDHRLVPRQHAALILPMIEGLLAQAGLTRQSLDVIAFGRGPGAFTGLRIAAGVAQGLALGLDRPVVPVSTLAALAQAGGAQRTLAALDARLGEVYFGYYTRGADGLVVADAADGLAPPEAIALPADPAWRGAGVGPGWAAYGDVLRARLGHCIDAVDADVQPRAGGLARLAAAAYARGEAVSAERALPVYLRDRVTHGS</sequence>
<comment type="similarity">
    <text evidence="2">Belongs to the KAE1 / TsaD family. TsaB subfamily.</text>
</comment>
<comment type="subcellular location">
    <subcellularLocation>
        <location evidence="1">Cytoplasm</location>
    </subcellularLocation>
</comment>
<dbReference type="InterPro" id="IPR022496">
    <property type="entry name" value="T6A_TsaB"/>
</dbReference>
<dbReference type="SUPFAM" id="SSF53067">
    <property type="entry name" value="Actin-like ATPase domain"/>
    <property type="match status" value="2"/>
</dbReference>
<name>A0A1B1YQN2_9GAMM</name>
<evidence type="ECO:0000256" key="6">
    <source>
        <dbReference type="ARBA" id="ARBA00032446"/>
    </source>
</evidence>
<evidence type="ECO:0000256" key="2">
    <source>
        <dbReference type="ARBA" id="ARBA00010493"/>
    </source>
</evidence>
<dbReference type="EMBL" id="CP014671">
    <property type="protein sequence ID" value="ANX03063.1"/>
    <property type="molecule type" value="Genomic_DNA"/>
</dbReference>
<dbReference type="NCBIfam" id="TIGR03725">
    <property type="entry name" value="T6A_YeaZ"/>
    <property type="match status" value="1"/>
</dbReference>
<gene>
    <name evidence="8" type="ORF">PG2T_01905</name>
</gene>
<evidence type="ECO:0000256" key="3">
    <source>
        <dbReference type="ARBA" id="ARBA00019012"/>
    </source>
</evidence>
<evidence type="ECO:0000256" key="4">
    <source>
        <dbReference type="ARBA" id="ARBA00022490"/>
    </source>
</evidence>
<dbReference type="STRING" id="1810504.PG2T_01905"/>
<dbReference type="InterPro" id="IPR000905">
    <property type="entry name" value="Gcp-like_dom"/>
</dbReference>
<organism evidence="8 9">
    <name type="scientific">Immundisolibacter cernigliae</name>
    <dbReference type="NCBI Taxonomy" id="1810504"/>
    <lineage>
        <taxon>Bacteria</taxon>
        <taxon>Pseudomonadati</taxon>
        <taxon>Pseudomonadota</taxon>
        <taxon>Gammaproteobacteria</taxon>
        <taxon>Immundisolibacterales</taxon>
        <taxon>Immundisolibacteraceae</taxon>
        <taxon>Immundisolibacter</taxon>
    </lineage>
</organism>
<dbReference type="GO" id="GO:0002949">
    <property type="term" value="P:tRNA threonylcarbamoyladenosine modification"/>
    <property type="evidence" value="ECO:0007669"/>
    <property type="project" value="InterPro"/>
</dbReference>
<keyword evidence="9" id="KW-1185">Reference proteome</keyword>
<dbReference type="KEGG" id="gbi:PG2T_01905"/>
<evidence type="ECO:0000313" key="8">
    <source>
        <dbReference type="EMBL" id="ANX03063.1"/>
    </source>
</evidence>
<dbReference type="AlphaFoldDB" id="A0A1B1YQN2"/>
<dbReference type="InterPro" id="IPR043129">
    <property type="entry name" value="ATPase_NBD"/>
</dbReference>
<reference evidence="9" key="1">
    <citation type="submission" date="2016-03" db="EMBL/GenBank/DDBJ databases">
        <title>Complete genome sequence of Solimmundus cernigliae, representing a novel lineage of polycyclic aromatic hydrocarbon degraders within the Gammaproteobacteria.</title>
        <authorList>
            <person name="Singleton D.R."/>
            <person name="Dickey A.N."/>
            <person name="Scholl E.H."/>
            <person name="Wright F.A."/>
            <person name="Aitken M.D."/>
        </authorList>
    </citation>
    <scope>NUCLEOTIDE SEQUENCE [LARGE SCALE GENOMIC DNA]</scope>
    <source>
        <strain evidence="9">TR3.2</strain>
    </source>
</reference>
<dbReference type="FunCoup" id="A0A1B1YQN2">
    <property type="interactions" value="382"/>
</dbReference>
<dbReference type="RefSeq" id="WP_068802575.1">
    <property type="nucleotide sequence ID" value="NZ_CP014671.1"/>
</dbReference>
<evidence type="ECO:0000259" key="7">
    <source>
        <dbReference type="Pfam" id="PF00814"/>
    </source>
</evidence>
<dbReference type="Gene3D" id="3.30.420.40">
    <property type="match status" value="2"/>
</dbReference>
<accession>A0A1B1YQN2</accession>
<dbReference type="OrthoDB" id="9809995at2"/>
<dbReference type="GO" id="GO:0005829">
    <property type="term" value="C:cytosol"/>
    <property type="evidence" value="ECO:0007669"/>
    <property type="project" value="TreeGrafter"/>
</dbReference>
<dbReference type="PANTHER" id="PTHR11735">
    <property type="entry name" value="TRNA N6-ADENOSINE THREONYLCARBAMOYLTRANSFERASE"/>
    <property type="match status" value="1"/>
</dbReference>
<dbReference type="InParanoid" id="A0A1B1YQN2"/>
<dbReference type="Proteomes" id="UP000092952">
    <property type="component" value="Chromosome"/>
</dbReference>
<dbReference type="PANTHER" id="PTHR11735:SF11">
    <property type="entry name" value="TRNA THREONYLCARBAMOYLADENOSINE BIOSYNTHESIS PROTEIN TSAB"/>
    <property type="match status" value="1"/>
</dbReference>
<feature type="domain" description="Gcp-like" evidence="7">
    <location>
        <begin position="30"/>
        <end position="140"/>
    </location>
</feature>
<proteinExistence type="inferred from homology"/>
<dbReference type="Pfam" id="PF00814">
    <property type="entry name" value="TsaD"/>
    <property type="match status" value="1"/>
</dbReference>
<keyword evidence="4" id="KW-0963">Cytoplasm</keyword>
<evidence type="ECO:0000313" key="9">
    <source>
        <dbReference type="Proteomes" id="UP000092952"/>
    </source>
</evidence>